<reference evidence="1 2" key="1">
    <citation type="submission" date="2011-11" db="EMBL/GenBank/DDBJ databases">
        <authorList>
            <person name="Hannick L."/>
            <person name="Karamycheva S."/>
            <person name="Lorenzi H."/>
            <person name="Caler E."/>
        </authorList>
    </citation>
    <scope>NUCLEOTIDE SEQUENCE [LARGE SCALE GENOMIC DNA]</scope>
    <source>
        <strain evidence="1 2">P19</strain>
    </source>
</reference>
<evidence type="ECO:0000313" key="1">
    <source>
        <dbReference type="EMBL" id="EKE39066.1"/>
    </source>
</evidence>
<proteinExistence type="predicted"/>
<evidence type="ECO:0000313" key="2">
    <source>
        <dbReference type="Proteomes" id="UP000006769"/>
    </source>
</evidence>
<accession>K2G9C7</accession>
<organism evidence="1 2">
    <name type="scientific">Entamoeba nuttalli (strain P19)</name>
    <name type="common">Amoeba</name>
    <dbReference type="NCBI Taxonomy" id="1076696"/>
    <lineage>
        <taxon>Eukaryota</taxon>
        <taxon>Amoebozoa</taxon>
        <taxon>Evosea</taxon>
        <taxon>Archamoebae</taxon>
        <taxon>Mastigamoebida</taxon>
        <taxon>Entamoebidae</taxon>
        <taxon>Entamoeba</taxon>
    </lineage>
</organism>
<sequence length="99" mass="11542">MSKGIEINKEIQLKSEQWKIPGRAPPSVIAERGMTLKECESAHNFISETIKKLSNLDKLIFYDQYTDDLTPELLYKYQTTDVCSFRVNKFIKDNIKIIQ</sequence>
<protein>
    <submittedName>
        <fullName evidence="1">Uncharacterized protein</fullName>
    </submittedName>
</protein>
<gene>
    <name evidence="1" type="ORF">ENU1_142650</name>
</gene>
<dbReference type="RefSeq" id="XP_008858596.1">
    <property type="nucleotide sequence ID" value="XM_008860374.1"/>
</dbReference>
<dbReference type="GeneID" id="20074773"/>
<dbReference type="Proteomes" id="UP000006769">
    <property type="component" value="Unassembled WGS sequence"/>
</dbReference>
<name>K2G9C7_ENTNP</name>
<dbReference type="AlphaFoldDB" id="K2G9C7"/>
<dbReference type="EMBL" id="JH927951">
    <property type="protein sequence ID" value="EKE39066.1"/>
    <property type="molecule type" value="Genomic_DNA"/>
</dbReference>
<dbReference type="VEuPathDB" id="AmoebaDB:ENU1_142650"/>